<sequence>MPSASSPQNILLLIPNFGFGGAQQVFHDHSVELAKQFQVTECVFNLDQADAYPSGNPVINLDVPGHGSTLDKIKHFVQRCTRLRFHKKRLNTQVCISHLEGADYVNLLSRTGERTILCIHGSKVHDGEIQGWVGWFRQKVFMPFFYRQPDHIVTVSRDIRQELIDHYKLDPTRITTINNFFHPEKILGRAAEPIDPQYEPLFSQPDVLITSGRLARQKNQAPLLDVFAEVLKSRPTTKLVLLGDGELRNELVAQARELGLRFYQAWNNDPLDQEYSLYFLGYQQNPFRYIRRAAMFVFPSGWEGFPMALGEAMICGLPVVSTDCPTGPREMLAPTTPYGQKISEAEPAEYGMLMPLLGSDYRTYTRGVWVRTLLELLADSARRAHYAAKAQERMQDFTRDRIFQKWEQVIRGQ</sequence>
<proteinExistence type="predicted"/>
<organism evidence="3 4">
    <name type="scientific">Hymenobacter lutimineralis</name>
    <dbReference type="NCBI Taxonomy" id="2606448"/>
    <lineage>
        <taxon>Bacteria</taxon>
        <taxon>Pseudomonadati</taxon>
        <taxon>Bacteroidota</taxon>
        <taxon>Cytophagia</taxon>
        <taxon>Cytophagales</taxon>
        <taxon>Hymenobacteraceae</taxon>
        <taxon>Hymenobacter</taxon>
    </lineage>
</organism>
<feature type="domain" description="Glycosyltransferase subfamily 4-like N-terminal" evidence="2">
    <location>
        <begin position="19"/>
        <end position="184"/>
    </location>
</feature>
<dbReference type="EMBL" id="VTHL01000004">
    <property type="protein sequence ID" value="TYZ11918.1"/>
    <property type="molecule type" value="Genomic_DNA"/>
</dbReference>
<dbReference type="AlphaFoldDB" id="A0A5D6VAI2"/>
<accession>A0A5D6VAI2</accession>
<evidence type="ECO:0000313" key="4">
    <source>
        <dbReference type="Proteomes" id="UP000322791"/>
    </source>
</evidence>
<gene>
    <name evidence="3" type="ORF">FY528_06080</name>
</gene>
<dbReference type="Pfam" id="PF00534">
    <property type="entry name" value="Glycos_transf_1"/>
    <property type="match status" value="1"/>
</dbReference>
<keyword evidence="3" id="KW-0808">Transferase</keyword>
<name>A0A5D6VAI2_9BACT</name>
<evidence type="ECO:0000259" key="2">
    <source>
        <dbReference type="Pfam" id="PF13439"/>
    </source>
</evidence>
<reference evidence="3 4" key="1">
    <citation type="submission" date="2019-08" db="EMBL/GenBank/DDBJ databases">
        <authorList>
            <person name="Seo M.-J."/>
        </authorList>
    </citation>
    <scope>NUCLEOTIDE SEQUENCE [LARGE SCALE GENOMIC DNA]</scope>
    <source>
        <strain evidence="3 4">KIGAM108</strain>
    </source>
</reference>
<dbReference type="Gene3D" id="3.40.50.2000">
    <property type="entry name" value="Glycogen Phosphorylase B"/>
    <property type="match status" value="2"/>
</dbReference>
<dbReference type="InterPro" id="IPR001296">
    <property type="entry name" value="Glyco_trans_1"/>
</dbReference>
<keyword evidence="4" id="KW-1185">Reference proteome</keyword>
<dbReference type="Proteomes" id="UP000322791">
    <property type="component" value="Unassembled WGS sequence"/>
</dbReference>
<dbReference type="PANTHER" id="PTHR12526:SF630">
    <property type="entry name" value="GLYCOSYLTRANSFERASE"/>
    <property type="match status" value="1"/>
</dbReference>
<dbReference type="CDD" id="cd03811">
    <property type="entry name" value="GT4_GT28_WabH-like"/>
    <property type="match status" value="1"/>
</dbReference>
<dbReference type="PANTHER" id="PTHR12526">
    <property type="entry name" value="GLYCOSYLTRANSFERASE"/>
    <property type="match status" value="1"/>
</dbReference>
<evidence type="ECO:0000313" key="3">
    <source>
        <dbReference type="EMBL" id="TYZ11918.1"/>
    </source>
</evidence>
<dbReference type="GO" id="GO:0016757">
    <property type="term" value="F:glycosyltransferase activity"/>
    <property type="evidence" value="ECO:0007669"/>
    <property type="project" value="UniProtKB-ARBA"/>
</dbReference>
<evidence type="ECO:0000259" key="1">
    <source>
        <dbReference type="Pfam" id="PF00534"/>
    </source>
</evidence>
<comment type="caution">
    <text evidence="3">The sequence shown here is derived from an EMBL/GenBank/DDBJ whole genome shotgun (WGS) entry which is preliminary data.</text>
</comment>
<dbReference type="SUPFAM" id="SSF53756">
    <property type="entry name" value="UDP-Glycosyltransferase/glycogen phosphorylase"/>
    <property type="match status" value="1"/>
</dbReference>
<protein>
    <submittedName>
        <fullName evidence="3">Glycosyltransferase</fullName>
    </submittedName>
</protein>
<feature type="domain" description="Glycosyl transferase family 1" evidence="1">
    <location>
        <begin position="200"/>
        <end position="334"/>
    </location>
</feature>
<dbReference type="RefSeq" id="WP_149070098.1">
    <property type="nucleotide sequence ID" value="NZ_VTHL01000004.1"/>
</dbReference>
<dbReference type="Pfam" id="PF13439">
    <property type="entry name" value="Glyco_transf_4"/>
    <property type="match status" value="1"/>
</dbReference>
<dbReference type="InterPro" id="IPR028098">
    <property type="entry name" value="Glyco_trans_4-like_N"/>
</dbReference>